<protein>
    <recommendedName>
        <fullName evidence="3 6">Ribosome production factor 2 homolog</fullName>
    </recommendedName>
    <alternativeName>
        <fullName evidence="5 6">Ribosome biogenesis protein RPF2 homolog</fullName>
    </alternativeName>
</protein>
<accession>A0A6A4XAW4</accession>
<dbReference type="EMBL" id="VIIS01000235">
    <property type="protein sequence ID" value="KAF0311502.1"/>
    <property type="molecule type" value="Genomic_DNA"/>
</dbReference>
<evidence type="ECO:0000313" key="8">
    <source>
        <dbReference type="EMBL" id="KAF0311502.1"/>
    </source>
</evidence>
<dbReference type="GO" id="GO:0019843">
    <property type="term" value="F:rRNA binding"/>
    <property type="evidence" value="ECO:0007669"/>
    <property type="project" value="UniProtKB-UniRule"/>
</dbReference>
<evidence type="ECO:0000256" key="1">
    <source>
        <dbReference type="ARBA" id="ARBA00004604"/>
    </source>
</evidence>
<dbReference type="GO" id="GO:0005730">
    <property type="term" value="C:nucleolus"/>
    <property type="evidence" value="ECO:0007669"/>
    <property type="project" value="UniProtKB-SubCell"/>
</dbReference>
<dbReference type="Pfam" id="PF04427">
    <property type="entry name" value="Brix"/>
    <property type="match status" value="1"/>
</dbReference>
<proteinExistence type="inferred from homology"/>
<dbReference type="AlphaFoldDB" id="A0A6A4XAW4"/>
<dbReference type="PANTHER" id="PTHR12728">
    <property type="entry name" value="BRIX DOMAIN CONTAINING PROTEIN"/>
    <property type="match status" value="1"/>
</dbReference>
<evidence type="ECO:0000256" key="3">
    <source>
        <dbReference type="ARBA" id="ARBA00020387"/>
    </source>
</evidence>
<feature type="domain" description="Brix" evidence="7">
    <location>
        <begin position="31"/>
        <end position="234"/>
    </location>
</feature>
<dbReference type="GO" id="GO:0000027">
    <property type="term" value="P:ribosomal large subunit assembly"/>
    <property type="evidence" value="ECO:0007669"/>
    <property type="project" value="InterPro"/>
</dbReference>
<keyword evidence="4 6" id="KW-0539">Nucleus</keyword>
<evidence type="ECO:0000256" key="5">
    <source>
        <dbReference type="ARBA" id="ARBA00030889"/>
    </source>
</evidence>
<sequence length="305" mass="34356">MGVKGRIEKTKTRKGKKHLESRAPKLIENEKKLMLLKGHKTNAVLQECLKDLASLKRPHSILLNRKRDLLPFEDITPVEQLAAKMDASLFAIGSHSKKRPQNLVLGRMFDHHLLDMIELGVQNARALHDFKNAKVAAGTKPCLLFAGEPFKDNDTYVRLKSLLIDFFRGEQATAVRRAGFEHALSFTASQEGVHMRSYRVTTQRAGGQTPRVELEEIGPSLDLVLRRHRLASDDLFRRALKQPKELKTKKVKNISDGKLGAQMGRIHMEKQDLRKINTRKLKGLKTGRDAALAAAERKQAEEVAG</sequence>
<dbReference type="SMART" id="SM00879">
    <property type="entry name" value="Brix"/>
    <property type="match status" value="1"/>
</dbReference>
<dbReference type="InterPro" id="IPR039770">
    <property type="entry name" value="Rpf2"/>
</dbReference>
<comment type="caution">
    <text evidence="8">The sequence shown here is derived from an EMBL/GenBank/DDBJ whole genome shotgun (WGS) entry which is preliminary data.</text>
</comment>
<evidence type="ECO:0000256" key="4">
    <source>
        <dbReference type="ARBA" id="ARBA00023242"/>
    </source>
</evidence>
<dbReference type="PROSITE" id="PS50833">
    <property type="entry name" value="BRIX"/>
    <property type="match status" value="1"/>
</dbReference>
<reference evidence="8 9" key="1">
    <citation type="submission" date="2019-07" db="EMBL/GenBank/DDBJ databases">
        <title>Draft genome assembly of a fouling barnacle, Amphibalanus amphitrite (Darwin, 1854): The first reference genome for Thecostraca.</title>
        <authorList>
            <person name="Kim W."/>
        </authorList>
    </citation>
    <scope>NUCLEOTIDE SEQUENCE [LARGE SCALE GENOMIC DNA]</scope>
    <source>
        <strain evidence="8">SNU_AA5</strain>
        <tissue evidence="8">Soma without cirri and trophi</tissue>
    </source>
</reference>
<name>A0A6A4XAW4_AMPAM</name>
<dbReference type="Proteomes" id="UP000440578">
    <property type="component" value="Unassembled WGS sequence"/>
</dbReference>
<dbReference type="OrthoDB" id="407658at2759"/>
<organism evidence="8 9">
    <name type="scientific">Amphibalanus amphitrite</name>
    <name type="common">Striped barnacle</name>
    <name type="synonym">Balanus amphitrite</name>
    <dbReference type="NCBI Taxonomy" id="1232801"/>
    <lineage>
        <taxon>Eukaryota</taxon>
        <taxon>Metazoa</taxon>
        <taxon>Ecdysozoa</taxon>
        <taxon>Arthropoda</taxon>
        <taxon>Crustacea</taxon>
        <taxon>Multicrustacea</taxon>
        <taxon>Cirripedia</taxon>
        <taxon>Thoracica</taxon>
        <taxon>Thoracicalcarea</taxon>
        <taxon>Balanomorpha</taxon>
        <taxon>Balanoidea</taxon>
        <taxon>Balanidae</taxon>
        <taxon>Amphibalaninae</taxon>
        <taxon>Amphibalanus</taxon>
    </lineage>
</organism>
<comment type="subcellular location">
    <subcellularLocation>
        <location evidence="1 6">Nucleus</location>
        <location evidence="1 6">Nucleolus</location>
    </subcellularLocation>
</comment>
<evidence type="ECO:0000256" key="6">
    <source>
        <dbReference type="RuleBase" id="RU367086"/>
    </source>
</evidence>
<dbReference type="GO" id="GO:0000463">
    <property type="term" value="P:maturation of LSU-rRNA from tricistronic rRNA transcript (SSU-rRNA, 5.8S rRNA, LSU-rRNA)"/>
    <property type="evidence" value="ECO:0007669"/>
    <property type="project" value="TreeGrafter"/>
</dbReference>
<evidence type="ECO:0000259" key="7">
    <source>
        <dbReference type="PROSITE" id="PS50833"/>
    </source>
</evidence>
<dbReference type="InterPro" id="IPR007109">
    <property type="entry name" value="Brix"/>
</dbReference>
<gene>
    <name evidence="8" type="primary">Rpf2</name>
    <name evidence="8" type="ORF">FJT64_017686</name>
</gene>
<keyword evidence="9" id="KW-1185">Reference proteome</keyword>
<evidence type="ECO:0000256" key="2">
    <source>
        <dbReference type="ARBA" id="ARBA00010782"/>
    </source>
</evidence>
<comment type="similarity">
    <text evidence="2 6">Belongs to the RPF2 family.</text>
</comment>
<dbReference type="PANTHER" id="PTHR12728:SF0">
    <property type="entry name" value="RIBOSOME PRODUCTION FACTOR 2 HOMOLOG"/>
    <property type="match status" value="1"/>
</dbReference>
<evidence type="ECO:0000313" key="9">
    <source>
        <dbReference type="Proteomes" id="UP000440578"/>
    </source>
</evidence>